<reference evidence="4" key="2">
    <citation type="submission" date="2021-04" db="EMBL/GenBank/DDBJ databases">
        <authorList>
            <person name="Podell S."/>
        </authorList>
    </citation>
    <scope>NUCLEOTIDE SEQUENCE</scope>
    <source>
        <strain evidence="4">Hildebrandi</strain>
    </source>
</reference>
<dbReference type="EMBL" id="JAGRRH010000011">
    <property type="protein sequence ID" value="KAG7362343.1"/>
    <property type="molecule type" value="Genomic_DNA"/>
</dbReference>
<keyword evidence="2" id="KW-1133">Transmembrane helix</keyword>
<accession>A0A9K3K9L2</accession>
<feature type="transmembrane region" description="Helical" evidence="2">
    <location>
        <begin position="572"/>
        <end position="592"/>
    </location>
</feature>
<evidence type="ECO:0000256" key="1">
    <source>
        <dbReference type="SAM" id="MobiDB-lite"/>
    </source>
</evidence>
<gene>
    <name evidence="4" type="ORF">IV203_024763</name>
    <name evidence="5" type="ORF">IV203_025227</name>
</gene>
<sequence length="626" mass="68130">MNFSSLALASAIATAFMPSFGMACSCQCTNPFTFLHLCDNCLDLQCEVEPDPAGVPHDHCWEPRPITCPSKSANKPFNVYQGTTVDASDESSSLDKCFGHFPGATNQRGVWFKFSVGADPLLLKLDACGGQTTNWNARVTIYEGTCAEGTTDPGSELTCYPALYTNPLSSCKLEAAFTGSFPDKDYLILVEGVDINNWLFPGGGEGTFDLEVACSDVPGPFLDPLGTIDRWYIQRSSAPAPDITMFDPIVGSHWLELHESQVNSTNEVPSLIATAYETPTDGLPCDEGLPLKMSGTNVFKYTNIPCTGSECPETQNNGVMVKQEFTIPDPYNVMPNIYTAPPPNGGYATFSFCIHSELVFDYNKNTPHVDTVSYFDTYYNVLVDYEADMIVCVAASERNPGQVDDLFDGFRVEAYTCHDGDPVPGDKNDPVLPYYLVGETYRICVKPIAEFAEAYDVVEFSGDIKCYNDAGTRLVIDNGTVVYPELSSIDDTDIHEPLSILAFTDTVTDNFLPPNSGGEEVFRCEGPVKLAPKALAGRRLQEGEAIPDDELLTGTFNIQLTITQPGKLSTGAIVGISIAGFAAFLVALLILYRRGCFDKRNNNHKNQPSKTVTVEESSETSGDDNA</sequence>
<feature type="region of interest" description="Disordered" evidence="1">
    <location>
        <begin position="602"/>
        <end position="626"/>
    </location>
</feature>
<evidence type="ECO:0000256" key="2">
    <source>
        <dbReference type="SAM" id="Phobius"/>
    </source>
</evidence>
<dbReference type="EMBL" id="JAGRRH010000031">
    <property type="protein sequence ID" value="KAG7339724.1"/>
    <property type="molecule type" value="Genomic_DNA"/>
</dbReference>
<feature type="chain" id="PRO_5039882915" evidence="3">
    <location>
        <begin position="24"/>
        <end position="626"/>
    </location>
</feature>
<organism evidence="4 6">
    <name type="scientific">Nitzschia inconspicua</name>
    <dbReference type="NCBI Taxonomy" id="303405"/>
    <lineage>
        <taxon>Eukaryota</taxon>
        <taxon>Sar</taxon>
        <taxon>Stramenopiles</taxon>
        <taxon>Ochrophyta</taxon>
        <taxon>Bacillariophyta</taxon>
        <taxon>Bacillariophyceae</taxon>
        <taxon>Bacillariophycidae</taxon>
        <taxon>Bacillariales</taxon>
        <taxon>Bacillariaceae</taxon>
        <taxon>Nitzschia</taxon>
    </lineage>
</organism>
<keyword evidence="2" id="KW-0472">Membrane</keyword>
<evidence type="ECO:0000313" key="4">
    <source>
        <dbReference type="EMBL" id="KAG7339724.1"/>
    </source>
</evidence>
<protein>
    <submittedName>
        <fullName evidence="4">Uncharacterized protein</fullName>
    </submittedName>
</protein>
<evidence type="ECO:0000313" key="6">
    <source>
        <dbReference type="Proteomes" id="UP000693970"/>
    </source>
</evidence>
<keyword evidence="3" id="KW-0732">Signal</keyword>
<evidence type="ECO:0000313" key="5">
    <source>
        <dbReference type="EMBL" id="KAG7362343.1"/>
    </source>
</evidence>
<feature type="signal peptide" evidence="3">
    <location>
        <begin position="1"/>
        <end position="23"/>
    </location>
</feature>
<keyword evidence="6" id="KW-1185">Reference proteome</keyword>
<dbReference type="Proteomes" id="UP000693970">
    <property type="component" value="Unassembled WGS sequence"/>
</dbReference>
<evidence type="ECO:0000256" key="3">
    <source>
        <dbReference type="SAM" id="SignalP"/>
    </source>
</evidence>
<dbReference type="AlphaFoldDB" id="A0A9K3K9L2"/>
<reference evidence="4" key="1">
    <citation type="journal article" date="2021" name="Sci. Rep.">
        <title>Diploid genomic architecture of Nitzschia inconspicua, an elite biomass production diatom.</title>
        <authorList>
            <person name="Oliver A."/>
            <person name="Podell S."/>
            <person name="Pinowska A."/>
            <person name="Traller J.C."/>
            <person name="Smith S.R."/>
            <person name="McClure R."/>
            <person name="Beliaev A."/>
            <person name="Bohutskyi P."/>
            <person name="Hill E.A."/>
            <person name="Rabines A."/>
            <person name="Zheng H."/>
            <person name="Allen L.Z."/>
            <person name="Kuo A."/>
            <person name="Grigoriev I.V."/>
            <person name="Allen A.E."/>
            <person name="Hazlebeck D."/>
            <person name="Allen E.E."/>
        </authorList>
    </citation>
    <scope>NUCLEOTIDE SEQUENCE</scope>
    <source>
        <strain evidence="4">Hildebrandi</strain>
    </source>
</reference>
<proteinExistence type="predicted"/>
<comment type="caution">
    <text evidence="4">The sequence shown here is derived from an EMBL/GenBank/DDBJ whole genome shotgun (WGS) entry which is preliminary data.</text>
</comment>
<keyword evidence="2" id="KW-0812">Transmembrane</keyword>
<feature type="compositionally biased region" description="Acidic residues" evidence="1">
    <location>
        <begin position="616"/>
        <end position="626"/>
    </location>
</feature>
<feature type="compositionally biased region" description="Polar residues" evidence="1">
    <location>
        <begin position="604"/>
        <end position="615"/>
    </location>
</feature>
<name>A0A9K3K9L2_9STRA</name>